<dbReference type="GeneID" id="8229581"/>
<reference evidence="2" key="2">
    <citation type="submission" date="2007-04" db="EMBL/GenBank/DDBJ databases">
        <title>The genome of the human body louse.</title>
        <authorList>
            <consortium name="The Human Body Louse Genome Consortium"/>
            <person name="Kirkness E."/>
            <person name="Walenz B."/>
            <person name="Hass B."/>
            <person name="Bruggner R."/>
            <person name="Strausberg R."/>
        </authorList>
    </citation>
    <scope>NUCLEOTIDE SEQUENCE</scope>
    <source>
        <strain evidence="2">USDA</strain>
    </source>
</reference>
<dbReference type="HOGENOM" id="CLU_1857668_0_0_1"/>
<dbReference type="PROSITE" id="PS51186">
    <property type="entry name" value="GNAT"/>
    <property type="match status" value="1"/>
</dbReference>
<dbReference type="CDD" id="cd04301">
    <property type="entry name" value="NAT_SF"/>
    <property type="match status" value="1"/>
</dbReference>
<proteinExistence type="predicted"/>
<dbReference type="RefSeq" id="XP_002426957.1">
    <property type="nucleotide sequence ID" value="XM_002426912.1"/>
</dbReference>
<accession>E0VLG3</accession>
<dbReference type="CTD" id="8229581"/>
<dbReference type="Gene3D" id="3.40.630.30">
    <property type="match status" value="1"/>
</dbReference>
<evidence type="ECO:0000313" key="3">
    <source>
        <dbReference type="EnsemblMetazoa" id="PHUM287450-PA"/>
    </source>
</evidence>
<gene>
    <name evidence="3" type="primary">8229581</name>
    <name evidence="2" type="ORF">Phum_PHUM287450</name>
</gene>
<reference evidence="2" key="1">
    <citation type="submission" date="2007-04" db="EMBL/GenBank/DDBJ databases">
        <title>Annotation of Pediculus humanus corporis strain USDA.</title>
        <authorList>
            <person name="Kirkness E."/>
            <person name="Hannick L."/>
            <person name="Hass B."/>
            <person name="Bruggner R."/>
            <person name="Lawson D."/>
            <person name="Bidwell S."/>
            <person name="Joardar V."/>
            <person name="Caler E."/>
            <person name="Walenz B."/>
            <person name="Inman J."/>
            <person name="Schobel S."/>
            <person name="Galinsky K."/>
            <person name="Amedeo P."/>
            <person name="Strausberg R."/>
        </authorList>
    </citation>
    <scope>NUCLEOTIDE SEQUENCE</scope>
    <source>
        <strain evidence="2">USDA</strain>
    </source>
</reference>
<feature type="domain" description="N-acetyltransferase" evidence="1">
    <location>
        <begin position="1"/>
        <end position="119"/>
    </location>
</feature>
<dbReference type="PANTHER" id="PTHR20905:SF32">
    <property type="entry name" value="ARYLALKYLAMINE N-ACETYLTRANSFERASE-LIKE 7, ISOFORM A"/>
    <property type="match status" value="1"/>
</dbReference>
<evidence type="ECO:0000313" key="4">
    <source>
        <dbReference type="Proteomes" id="UP000009046"/>
    </source>
</evidence>
<evidence type="ECO:0000259" key="1">
    <source>
        <dbReference type="PROSITE" id="PS51186"/>
    </source>
</evidence>
<dbReference type="Pfam" id="PF00583">
    <property type="entry name" value="Acetyltransf_1"/>
    <property type="match status" value="1"/>
</dbReference>
<dbReference type="Proteomes" id="UP000009046">
    <property type="component" value="Unassembled WGS sequence"/>
</dbReference>
<dbReference type="InterPro" id="IPR000182">
    <property type="entry name" value="GNAT_dom"/>
</dbReference>
<dbReference type="EnsemblMetazoa" id="PHUM287450-RA">
    <property type="protein sequence ID" value="PHUM287450-PA"/>
    <property type="gene ID" value="PHUM287450"/>
</dbReference>
<dbReference type="SUPFAM" id="SSF55729">
    <property type="entry name" value="Acyl-CoA N-acyltransferases (Nat)"/>
    <property type="match status" value="1"/>
</dbReference>
<sequence length="138" mass="15848">MLNGVETEDKDCDGSSIKEQKLQKIFDFLASVDKDVDELSHYNVSSILELKILSVDFKYRGRGIAGKLYELTEQLARNKGFQLLRTDATALFSQKLFIKYGFETLKEIIYDEYPSKDAPLFIVAPPHVSFKLMIKKLF</sequence>
<reference evidence="3" key="3">
    <citation type="submission" date="2020-05" db="UniProtKB">
        <authorList>
            <consortium name="EnsemblMetazoa"/>
        </authorList>
    </citation>
    <scope>IDENTIFICATION</scope>
    <source>
        <strain evidence="3">USDA</strain>
    </source>
</reference>
<dbReference type="eggNOG" id="ENOG502S1EQ">
    <property type="taxonomic scope" value="Eukaryota"/>
</dbReference>
<dbReference type="OrthoDB" id="2115692at2759"/>
<dbReference type="InParanoid" id="E0VLG3"/>
<keyword evidence="4" id="KW-1185">Reference proteome</keyword>
<dbReference type="EMBL" id="DS235271">
    <property type="protein sequence ID" value="EEB14219.1"/>
    <property type="molecule type" value="Genomic_DNA"/>
</dbReference>
<name>E0VLG3_PEDHC</name>
<dbReference type="KEGG" id="phu:Phum_PHUM287450"/>
<dbReference type="OMA" id="CLEVEEY"/>
<dbReference type="VEuPathDB" id="VectorBase:PHUM287450"/>
<dbReference type="AlphaFoldDB" id="E0VLG3"/>
<protein>
    <recommendedName>
        <fullName evidence="1">N-acetyltransferase domain-containing protein</fullName>
    </recommendedName>
</protein>
<dbReference type="InterPro" id="IPR016181">
    <property type="entry name" value="Acyl_CoA_acyltransferase"/>
</dbReference>
<dbReference type="EMBL" id="AAZO01003337">
    <property type="status" value="NOT_ANNOTATED_CDS"/>
    <property type="molecule type" value="Genomic_DNA"/>
</dbReference>
<organism>
    <name type="scientific">Pediculus humanus subsp. corporis</name>
    <name type="common">Body louse</name>
    <dbReference type="NCBI Taxonomy" id="121224"/>
    <lineage>
        <taxon>Eukaryota</taxon>
        <taxon>Metazoa</taxon>
        <taxon>Ecdysozoa</taxon>
        <taxon>Arthropoda</taxon>
        <taxon>Hexapoda</taxon>
        <taxon>Insecta</taxon>
        <taxon>Pterygota</taxon>
        <taxon>Neoptera</taxon>
        <taxon>Paraneoptera</taxon>
        <taxon>Psocodea</taxon>
        <taxon>Troctomorpha</taxon>
        <taxon>Phthiraptera</taxon>
        <taxon>Anoplura</taxon>
        <taxon>Pediculidae</taxon>
        <taxon>Pediculus</taxon>
    </lineage>
</organism>
<dbReference type="GO" id="GO:0008080">
    <property type="term" value="F:N-acetyltransferase activity"/>
    <property type="evidence" value="ECO:0007669"/>
    <property type="project" value="TreeGrafter"/>
</dbReference>
<dbReference type="STRING" id="121224.E0VLG3"/>
<evidence type="ECO:0000313" key="2">
    <source>
        <dbReference type="EMBL" id="EEB14219.1"/>
    </source>
</evidence>
<dbReference type="PANTHER" id="PTHR20905">
    <property type="entry name" value="N-ACETYLTRANSFERASE-RELATED"/>
    <property type="match status" value="1"/>
</dbReference>